<evidence type="ECO:0000256" key="1">
    <source>
        <dbReference type="SAM" id="Phobius"/>
    </source>
</evidence>
<evidence type="ECO:0000313" key="3">
    <source>
        <dbReference type="Proteomes" id="UP000178587"/>
    </source>
</evidence>
<keyword evidence="1" id="KW-0472">Membrane</keyword>
<accession>A0A1F6EN81</accession>
<dbReference type="EMBL" id="MFLU01000007">
    <property type="protein sequence ID" value="OGG75085.1"/>
    <property type="molecule type" value="Genomic_DNA"/>
</dbReference>
<comment type="caution">
    <text evidence="2">The sequence shown here is derived from an EMBL/GenBank/DDBJ whole genome shotgun (WGS) entry which is preliminary data.</text>
</comment>
<feature type="transmembrane region" description="Helical" evidence="1">
    <location>
        <begin position="12"/>
        <end position="34"/>
    </location>
</feature>
<reference evidence="2 3" key="1">
    <citation type="journal article" date="2016" name="Nat. Commun.">
        <title>Thousands of microbial genomes shed light on interconnected biogeochemical processes in an aquifer system.</title>
        <authorList>
            <person name="Anantharaman K."/>
            <person name="Brown C.T."/>
            <person name="Hug L.A."/>
            <person name="Sharon I."/>
            <person name="Castelle C.J."/>
            <person name="Probst A.J."/>
            <person name="Thomas B.C."/>
            <person name="Singh A."/>
            <person name="Wilkins M.J."/>
            <person name="Karaoz U."/>
            <person name="Brodie E.L."/>
            <person name="Williams K.H."/>
            <person name="Hubbard S.S."/>
            <person name="Banfield J.F."/>
        </authorList>
    </citation>
    <scope>NUCLEOTIDE SEQUENCE [LARGE SCALE GENOMIC DNA]</scope>
</reference>
<gene>
    <name evidence="2" type="ORF">A3A34_01870</name>
</gene>
<protein>
    <submittedName>
        <fullName evidence="2">Uncharacterized protein</fullName>
    </submittedName>
</protein>
<dbReference type="Proteomes" id="UP000178587">
    <property type="component" value="Unassembled WGS sequence"/>
</dbReference>
<feature type="transmembrane region" description="Helical" evidence="1">
    <location>
        <begin position="40"/>
        <end position="63"/>
    </location>
</feature>
<name>A0A1F6EN81_9BACT</name>
<organism evidence="2 3">
    <name type="scientific">Candidatus Kaiserbacteria bacterium RIFCSPLOWO2_01_FULL_50_24</name>
    <dbReference type="NCBI Taxonomy" id="1798507"/>
    <lineage>
        <taxon>Bacteria</taxon>
        <taxon>Candidatus Kaiseribacteriota</taxon>
    </lineage>
</organism>
<keyword evidence="1" id="KW-0812">Transmembrane</keyword>
<evidence type="ECO:0000313" key="2">
    <source>
        <dbReference type="EMBL" id="OGG75085.1"/>
    </source>
</evidence>
<dbReference type="AlphaFoldDB" id="A0A1F6EN81"/>
<proteinExistence type="predicted"/>
<sequence>MNTPWPKHPVRYLAKNLSIVIGLVLIWRGVWYTLDIVDVAFFGGSHTWTAIGGIMLGLAILFLPDHDLKEIQKL</sequence>
<keyword evidence="1" id="KW-1133">Transmembrane helix</keyword>